<sequence>MGITILSRIHVTTKSPFPWEGIGEPMGFPPPLVPHLNYETRLPLPTVWDRVVEYPSLSNAVWSAPLPRSCALSCSLKGTFLPKPKSPTADFPSPVGRLFRFVRIVSHPALVGCLPPLPQLPEGSLLAPLRGRWSTDEQSRCQTSEPPDLPIKLATINVDPVAPRGGLGGVSTHDLG</sequence>
<reference evidence="1" key="2">
    <citation type="submission" date="2021-08" db="EMBL/GenBank/DDBJ databases">
        <authorList>
            <person name="Eriksson T."/>
        </authorList>
    </citation>
    <scope>NUCLEOTIDE SEQUENCE</scope>
    <source>
        <strain evidence="1">Stoneville</strain>
        <tissue evidence="1">Whole head</tissue>
    </source>
</reference>
<proteinExistence type="predicted"/>
<evidence type="ECO:0000313" key="2">
    <source>
        <dbReference type="Proteomes" id="UP000719412"/>
    </source>
</evidence>
<name>A0A8J6HLJ8_TENMO</name>
<keyword evidence="2" id="KW-1185">Reference proteome</keyword>
<gene>
    <name evidence="1" type="ORF">GEV33_006174</name>
</gene>
<dbReference type="EMBL" id="JABDTM020021228">
    <property type="protein sequence ID" value="KAH0816617.1"/>
    <property type="molecule type" value="Genomic_DNA"/>
</dbReference>
<dbReference type="Proteomes" id="UP000719412">
    <property type="component" value="Unassembled WGS sequence"/>
</dbReference>
<organism evidence="1 2">
    <name type="scientific">Tenebrio molitor</name>
    <name type="common">Yellow mealworm beetle</name>
    <dbReference type="NCBI Taxonomy" id="7067"/>
    <lineage>
        <taxon>Eukaryota</taxon>
        <taxon>Metazoa</taxon>
        <taxon>Ecdysozoa</taxon>
        <taxon>Arthropoda</taxon>
        <taxon>Hexapoda</taxon>
        <taxon>Insecta</taxon>
        <taxon>Pterygota</taxon>
        <taxon>Neoptera</taxon>
        <taxon>Endopterygota</taxon>
        <taxon>Coleoptera</taxon>
        <taxon>Polyphaga</taxon>
        <taxon>Cucujiformia</taxon>
        <taxon>Tenebrionidae</taxon>
        <taxon>Tenebrio</taxon>
    </lineage>
</organism>
<comment type="caution">
    <text evidence="1">The sequence shown here is derived from an EMBL/GenBank/DDBJ whole genome shotgun (WGS) entry which is preliminary data.</text>
</comment>
<dbReference type="AlphaFoldDB" id="A0A8J6HLJ8"/>
<reference evidence="1" key="1">
    <citation type="journal article" date="2020" name="J Insects Food Feed">
        <title>The yellow mealworm (Tenebrio molitor) genome: a resource for the emerging insects as food and feed industry.</title>
        <authorList>
            <person name="Eriksson T."/>
            <person name="Andere A."/>
            <person name="Kelstrup H."/>
            <person name="Emery V."/>
            <person name="Picard C."/>
        </authorList>
    </citation>
    <scope>NUCLEOTIDE SEQUENCE</scope>
    <source>
        <strain evidence="1">Stoneville</strain>
        <tissue evidence="1">Whole head</tissue>
    </source>
</reference>
<accession>A0A8J6HLJ8</accession>
<protein>
    <submittedName>
        <fullName evidence="1">Uncharacterized protein</fullName>
    </submittedName>
</protein>
<evidence type="ECO:0000313" key="1">
    <source>
        <dbReference type="EMBL" id="KAH0816617.1"/>
    </source>
</evidence>